<feature type="modified residue" description="N6-(pyridoxal phosphate)lysine" evidence="12">
    <location>
        <position position="109"/>
    </location>
</feature>
<dbReference type="Pfam" id="PF00291">
    <property type="entry name" value="PALP"/>
    <property type="match status" value="1"/>
</dbReference>
<dbReference type="PANTHER" id="PTHR48077">
    <property type="entry name" value="TRYPTOPHAN SYNTHASE-RELATED"/>
    <property type="match status" value="1"/>
</dbReference>
<dbReference type="PANTHER" id="PTHR48077:SF3">
    <property type="entry name" value="TRYPTOPHAN SYNTHASE"/>
    <property type="match status" value="1"/>
</dbReference>
<dbReference type="GO" id="GO:0004834">
    <property type="term" value="F:tryptophan synthase activity"/>
    <property type="evidence" value="ECO:0007669"/>
    <property type="project" value="UniProtKB-UniRule"/>
</dbReference>
<dbReference type="SUPFAM" id="SSF53686">
    <property type="entry name" value="Tryptophan synthase beta subunit-like PLP-dependent enzymes"/>
    <property type="match status" value="1"/>
</dbReference>
<dbReference type="InterPro" id="IPR036052">
    <property type="entry name" value="TrpB-like_PALP_sf"/>
</dbReference>
<comment type="similarity">
    <text evidence="4 12">Belongs to the TrpB family.</text>
</comment>
<comment type="cofactor">
    <cofactor evidence="1 12">
        <name>pyridoxal 5'-phosphate</name>
        <dbReference type="ChEBI" id="CHEBI:597326"/>
    </cofactor>
</comment>
<dbReference type="InterPro" id="IPR006654">
    <property type="entry name" value="Trp_synth_beta"/>
</dbReference>
<evidence type="ECO:0000256" key="4">
    <source>
        <dbReference type="ARBA" id="ARBA00009982"/>
    </source>
</evidence>
<comment type="subunit">
    <text evidence="5 12">Tetramer of two alpha and two beta chains.</text>
</comment>
<organism evidence="14 15">
    <name type="scientific">Sinosporangium siamense</name>
    <dbReference type="NCBI Taxonomy" id="1367973"/>
    <lineage>
        <taxon>Bacteria</taxon>
        <taxon>Bacillati</taxon>
        <taxon>Actinomycetota</taxon>
        <taxon>Actinomycetes</taxon>
        <taxon>Streptosporangiales</taxon>
        <taxon>Streptosporangiaceae</taxon>
        <taxon>Sinosporangium</taxon>
    </lineage>
</organism>
<gene>
    <name evidence="14" type="primary">trpB_1</name>
    <name evidence="12" type="synonym">trpB</name>
    <name evidence="14" type="ORF">Ssi02_06000</name>
</gene>
<evidence type="ECO:0000256" key="12">
    <source>
        <dbReference type="HAMAP-Rule" id="MF_00133"/>
    </source>
</evidence>
<evidence type="ECO:0000259" key="13">
    <source>
        <dbReference type="Pfam" id="PF00291"/>
    </source>
</evidence>
<keyword evidence="7 12" id="KW-0822">Tryptophan biosynthesis</keyword>
<dbReference type="Proteomes" id="UP000606172">
    <property type="component" value="Unassembled WGS sequence"/>
</dbReference>
<dbReference type="EMBL" id="BOOW01000006">
    <property type="protein sequence ID" value="GII90369.1"/>
    <property type="molecule type" value="Genomic_DNA"/>
</dbReference>
<dbReference type="PROSITE" id="PS00168">
    <property type="entry name" value="TRP_SYNTHASE_BETA"/>
    <property type="match status" value="1"/>
</dbReference>
<keyword evidence="9 12" id="KW-0057">Aromatic amino acid biosynthesis</keyword>
<feature type="domain" description="Tryptophan synthase beta chain-like PALP" evidence="13">
    <location>
        <begin position="73"/>
        <end position="399"/>
    </location>
</feature>
<evidence type="ECO:0000256" key="10">
    <source>
        <dbReference type="ARBA" id="ARBA00023239"/>
    </source>
</evidence>
<dbReference type="GO" id="GO:0005737">
    <property type="term" value="C:cytoplasm"/>
    <property type="evidence" value="ECO:0007669"/>
    <property type="project" value="TreeGrafter"/>
</dbReference>
<reference evidence="14" key="1">
    <citation type="submission" date="2021-01" db="EMBL/GenBank/DDBJ databases">
        <title>Whole genome shotgun sequence of Sinosporangium siamense NBRC 109515.</title>
        <authorList>
            <person name="Komaki H."/>
            <person name="Tamura T."/>
        </authorList>
    </citation>
    <scope>NUCLEOTIDE SEQUENCE</scope>
    <source>
        <strain evidence="14">NBRC 109515</strain>
    </source>
</reference>
<comment type="caution">
    <text evidence="14">The sequence shown here is derived from an EMBL/GenBank/DDBJ whole genome shotgun (WGS) entry which is preliminary data.</text>
</comment>
<keyword evidence="10 12" id="KW-0456">Lyase</keyword>
<evidence type="ECO:0000256" key="8">
    <source>
        <dbReference type="ARBA" id="ARBA00022898"/>
    </source>
</evidence>
<comment type="function">
    <text evidence="2 12">The beta subunit is responsible for the synthesis of L-tryptophan from indole and L-serine.</text>
</comment>
<evidence type="ECO:0000256" key="6">
    <source>
        <dbReference type="ARBA" id="ARBA00022605"/>
    </source>
</evidence>
<evidence type="ECO:0000256" key="2">
    <source>
        <dbReference type="ARBA" id="ARBA00002786"/>
    </source>
</evidence>
<evidence type="ECO:0000256" key="9">
    <source>
        <dbReference type="ARBA" id="ARBA00023141"/>
    </source>
</evidence>
<dbReference type="EC" id="4.2.1.20" evidence="12"/>
<protein>
    <recommendedName>
        <fullName evidence="12">Tryptophan synthase beta chain</fullName>
        <ecNumber evidence="12">4.2.1.20</ecNumber>
    </recommendedName>
</protein>
<comment type="pathway">
    <text evidence="3 12">Amino-acid biosynthesis; L-tryptophan biosynthesis; L-tryptophan from chorismate: step 5/5.</text>
</comment>
<dbReference type="Gene3D" id="3.40.50.1100">
    <property type="match status" value="2"/>
</dbReference>
<evidence type="ECO:0000256" key="3">
    <source>
        <dbReference type="ARBA" id="ARBA00004733"/>
    </source>
</evidence>
<accession>A0A919REL8</accession>
<dbReference type="NCBIfam" id="TIGR00263">
    <property type="entry name" value="trpB"/>
    <property type="match status" value="1"/>
</dbReference>
<keyword evidence="6 12" id="KW-0028">Amino-acid biosynthesis</keyword>
<evidence type="ECO:0000313" key="15">
    <source>
        <dbReference type="Proteomes" id="UP000606172"/>
    </source>
</evidence>
<dbReference type="FunFam" id="3.40.50.1100:FF:000001">
    <property type="entry name" value="Tryptophan synthase beta chain"/>
    <property type="match status" value="1"/>
</dbReference>
<dbReference type="InterPro" id="IPR001926">
    <property type="entry name" value="TrpB-like_PALP"/>
</dbReference>
<evidence type="ECO:0000256" key="1">
    <source>
        <dbReference type="ARBA" id="ARBA00001933"/>
    </source>
</evidence>
<sequence>MTETRGTMLTAADLAGNAGAGDDPDPFGRFGEFGGRFVPEALVPALDEVAAQYAKAKSDPEFLREFDHLLRTYAGRPTILTEVPRFAKEAGGARIILKREDLTHTGAHKINNVLGQALLTKRMGKTRVIAETGAGQHGVATATACALLGLDCVIYMGEVDCERQALNVARMKLLGAEVVPVANGSRTLKDAINEAFRDWVTNVDHTYYLFGTAAGPHPFPEIVRDFARIIGVEARRQVLELVGRLPDAVTACVGGGSNAIGIFHAFVGDKDVALYGFEAGGHGLESGEHALTLTAGTIGVLHGSRTFVLQDDEGQTIESHSISAGLDYPGVGPEHAWLKETGRATYRGVTDAEAMEAFALLARTEGIIPAIESSHALAGTIKLGRELGPEAVILVNLSGRGDKDMGTAMKYFNL</sequence>
<evidence type="ECO:0000313" key="14">
    <source>
        <dbReference type="EMBL" id="GII90369.1"/>
    </source>
</evidence>
<dbReference type="CDD" id="cd06446">
    <property type="entry name" value="Trp-synth_B"/>
    <property type="match status" value="1"/>
</dbReference>
<dbReference type="AlphaFoldDB" id="A0A919REL8"/>
<proteinExistence type="inferred from homology"/>
<dbReference type="HAMAP" id="MF_00133">
    <property type="entry name" value="Trp_synth_beta"/>
    <property type="match status" value="1"/>
</dbReference>
<evidence type="ECO:0000256" key="11">
    <source>
        <dbReference type="ARBA" id="ARBA00049047"/>
    </source>
</evidence>
<evidence type="ECO:0000256" key="7">
    <source>
        <dbReference type="ARBA" id="ARBA00022822"/>
    </source>
</evidence>
<dbReference type="InterPro" id="IPR023026">
    <property type="entry name" value="Trp_synth_beta/beta-like"/>
</dbReference>
<keyword evidence="8 12" id="KW-0663">Pyridoxal phosphate</keyword>
<dbReference type="FunFam" id="3.40.50.1100:FF:000004">
    <property type="entry name" value="Tryptophan synthase beta chain"/>
    <property type="match status" value="1"/>
</dbReference>
<keyword evidence="15" id="KW-1185">Reference proteome</keyword>
<comment type="catalytic activity">
    <reaction evidence="11 12">
        <text>(1S,2R)-1-C-(indol-3-yl)glycerol 3-phosphate + L-serine = D-glyceraldehyde 3-phosphate + L-tryptophan + H2O</text>
        <dbReference type="Rhea" id="RHEA:10532"/>
        <dbReference type="ChEBI" id="CHEBI:15377"/>
        <dbReference type="ChEBI" id="CHEBI:33384"/>
        <dbReference type="ChEBI" id="CHEBI:57912"/>
        <dbReference type="ChEBI" id="CHEBI:58866"/>
        <dbReference type="ChEBI" id="CHEBI:59776"/>
        <dbReference type="EC" id="4.2.1.20"/>
    </reaction>
</comment>
<name>A0A919REL8_9ACTN</name>
<dbReference type="InterPro" id="IPR006653">
    <property type="entry name" value="Trp_synth_b_CS"/>
</dbReference>
<dbReference type="PIRSF" id="PIRSF001413">
    <property type="entry name" value="Trp_syn_beta"/>
    <property type="match status" value="1"/>
</dbReference>
<evidence type="ECO:0000256" key="5">
    <source>
        <dbReference type="ARBA" id="ARBA00011270"/>
    </source>
</evidence>